<evidence type="ECO:0000256" key="1">
    <source>
        <dbReference type="SAM" id="MobiDB-lite"/>
    </source>
</evidence>
<dbReference type="SUPFAM" id="SSF55486">
    <property type="entry name" value="Metalloproteases ('zincins'), catalytic domain"/>
    <property type="match status" value="1"/>
</dbReference>
<comment type="caution">
    <text evidence="2">The sequence shown here is derived from an EMBL/GenBank/DDBJ whole genome shotgun (WGS) entry which is preliminary data.</text>
</comment>
<sequence>MARSYRVRSTGRAGFRDRHGRGLRSSAAGPHLPFLRTRDDLFEDIVAGAAQYLRELWPDDLHDVVFEVAGLPRGEAGTRFERWHVDAARRRIVLYRLPIERLARQHESRQPEDVEWQQRAAIEGYVFRAVGDLLGKDPWDLAPDRFR</sequence>
<dbReference type="EMBL" id="BAABAU010000001">
    <property type="protein sequence ID" value="GAA4265340.1"/>
    <property type="molecule type" value="Genomic_DNA"/>
</dbReference>
<protein>
    <submittedName>
        <fullName evidence="2">Metallopeptidase family protein</fullName>
    </submittedName>
</protein>
<accession>A0ABP8DZE0</accession>
<gene>
    <name evidence="2" type="ORF">GCM10022256_09520</name>
</gene>
<dbReference type="Proteomes" id="UP001501594">
    <property type="component" value="Unassembled WGS sequence"/>
</dbReference>
<organism evidence="2 3">
    <name type="scientific">Frondihabitans peucedani</name>
    <dbReference type="NCBI Taxonomy" id="598626"/>
    <lineage>
        <taxon>Bacteria</taxon>
        <taxon>Bacillati</taxon>
        <taxon>Actinomycetota</taxon>
        <taxon>Actinomycetes</taxon>
        <taxon>Micrococcales</taxon>
        <taxon>Microbacteriaceae</taxon>
        <taxon>Frondihabitans</taxon>
    </lineage>
</organism>
<name>A0ABP8DZE0_9MICO</name>
<evidence type="ECO:0000313" key="3">
    <source>
        <dbReference type="Proteomes" id="UP001501594"/>
    </source>
</evidence>
<evidence type="ECO:0000313" key="2">
    <source>
        <dbReference type="EMBL" id="GAA4265340.1"/>
    </source>
</evidence>
<reference evidence="3" key="1">
    <citation type="journal article" date="2019" name="Int. J. Syst. Evol. Microbiol.">
        <title>The Global Catalogue of Microorganisms (GCM) 10K type strain sequencing project: providing services to taxonomists for standard genome sequencing and annotation.</title>
        <authorList>
            <consortium name="The Broad Institute Genomics Platform"/>
            <consortium name="The Broad Institute Genome Sequencing Center for Infectious Disease"/>
            <person name="Wu L."/>
            <person name="Ma J."/>
        </authorList>
    </citation>
    <scope>NUCLEOTIDE SEQUENCE [LARGE SCALE GENOMIC DNA]</scope>
    <source>
        <strain evidence="3">JCM 17442</strain>
    </source>
</reference>
<feature type="region of interest" description="Disordered" evidence="1">
    <location>
        <begin position="1"/>
        <end position="24"/>
    </location>
</feature>
<keyword evidence="3" id="KW-1185">Reference proteome</keyword>
<proteinExistence type="predicted"/>
<dbReference type="RefSeq" id="WP_344793879.1">
    <property type="nucleotide sequence ID" value="NZ_BAABAU010000001.1"/>
</dbReference>